<dbReference type="GO" id="GO:0006357">
    <property type="term" value="P:regulation of transcription by RNA polymerase II"/>
    <property type="evidence" value="ECO:0007669"/>
    <property type="project" value="TreeGrafter"/>
</dbReference>
<dbReference type="PANTHER" id="PTHR22881:SF12">
    <property type="entry name" value="BROMODOMAIN-CONTAINING PROTEIN 7"/>
    <property type="match status" value="1"/>
</dbReference>
<gene>
    <name evidence="3" type="ORF">EOD39_9769</name>
</gene>
<dbReference type="InterPro" id="IPR036427">
    <property type="entry name" value="Bromodomain-like_sf"/>
</dbReference>
<sequence>MHRAPCHCQLHSELTALAAPPLFTHEEQHRLPLPCSGFVRYEKTEKKKEGQDSMYTDVDERSQTPVRAEMLHEKHMSSSLAKIKEKEQSPLQEALTQLTRQLQRRVKDPHTFFSFPVTDFIVPGYSRIINYPMEDRFQSLKQIIEFMADLENASKQKEKEEQQEEEMDQKEDSALDQSKKEPAEPMDTDEVKTASATANKETGRQDSKDSVSKSISAAEKELEQIELVIEESCGKLTRKNIESQVQGLDRNTETPIVEAHASSKDGFTSMGAVAGLEMETASFDSKAEKVTGNLKHLASQVTSGDITSVYGIRKVMGVAVLARLHVCWSRAW</sequence>
<feature type="region of interest" description="Disordered" evidence="2">
    <location>
        <begin position="154"/>
        <end position="215"/>
    </location>
</feature>
<dbReference type="Proteomes" id="UP000289886">
    <property type="component" value="Unassembled WGS sequence"/>
</dbReference>
<keyword evidence="4" id="KW-1185">Reference proteome</keyword>
<evidence type="ECO:0000313" key="3">
    <source>
        <dbReference type="EMBL" id="RXN00323.1"/>
    </source>
</evidence>
<reference evidence="3 4" key="1">
    <citation type="submission" date="2019-01" db="EMBL/GenBank/DDBJ databases">
        <title>Draft Genome and Complete Hox-Cluster Characterization of the Sterlet Sturgeon (Acipenser ruthenus).</title>
        <authorList>
            <person name="Wei Q."/>
        </authorList>
    </citation>
    <scope>NUCLEOTIDE SEQUENCE [LARGE SCALE GENOMIC DNA]</scope>
    <source>
        <strain evidence="3">WHYD16114868_AA</strain>
        <tissue evidence="3">Blood</tissue>
    </source>
</reference>
<protein>
    <submittedName>
        <fullName evidence="3">Bromodomain-containing protein 7</fullName>
    </submittedName>
</protein>
<dbReference type="Gene3D" id="1.20.920.10">
    <property type="entry name" value="Bromodomain-like"/>
    <property type="match status" value="1"/>
</dbReference>
<dbReference type="AlphaFoldDB" id="A0A662YV32"/>
<dbReference type="GO" id="GO:0005634">
    <property type="term" value="C:nucleus"/>
    <property type="evidence" value="ECO:0007669"/>
    <property type="project" value="TreeGrafter"/>
</dbReference>
<dbReference type="EMBL" id="SCEB01000202">
    <property type="protein sequence ID" value="RXN00323.1"/>
    <property type="molecule type" value="Genomic_DNA"/>
</dbReference>
<evidence type="ECO:0000256" key="2">
    <source>
        <dbReference type="SAM" id="MobiDB-lite"/>
    </source>
</evidence>
<accession>A0A662YV32</accession>
<evidence type="ECO:0000256" key="1">
    <source>
        <dbReference type="ARBA" id="ARBA00023117"/>
    </source>
</evidence>
<proteinExistence type="predicted"/>
<name>A0A662YV32_ACIRT</name>
<dbReference type="PANTHER" id="PTHR22881">
    <property type="entry name" value="BROMODOMAIN CONTAINING PROTEIN"/>
    <property type="match status" value="1"/>
</dbReference>
<evidence type="ECO:0000313" key="4">
    <source>
        <dbReference type="Proteomes" id="UP000289886"/>
    </source>
</evidence>
<keyword evidence="1" id="KW-0103">Bromodomain</keyword>
<dbReference type="SUPFAM" id="SSF47370">
    <property type="entry name" value="Bromodomain"/>
    <property type="match status" value="1"/>
</dbReference>
<feature type="compositionally biased region" description="Basic and acidic residues" evidence="2">
    <location>
        <begin position="201"/>
        <end position="211"/>
    </location>
</feature>
<feature type="compositionally biased region" description="Basic and acidic residues" evidence="2">
    <location>
        <begin position="170"/>
        <end position="183"/>
    </location>
</feature>
<comment type="caution">
    <text evidence="3">The sequence shown here is derived from an EMBL/GenBank/DDBJ whole genome shotgun (WGS) entry which is preliminary data.</text>
</comment>
<dbReference type="InterPro" id="IPR051831">
    <property type="entry name" value="Bromodomain_contain_prot"/>
</dbReference>
<organism evidence="3 4">
    <name type="scientific">Acipenser ruthenus</name>
    <name type="common">Sterlet sturgeon</name>
    <dbReference type="NCBI Taxonomy" id="7906"/>
    <lineage>
        <taxon>Eukaryota</taxon>
        <taxon>Metazoa</taxon>
        <taxon>Chordata</taxon>
        <taxon>Craniata</taxon>
        <taxon>Vertebrata</taxon>
        <taxon>Euteleostomi</taxon>
        <taxon>Actinopterygii</taxon>
        <taxon>Chondrostei</taxon>
        <taxon>Acipenseriformes</taxon>
        <taxon>Acipenseridae</taxon>
        <taxon>Acipenser</taxon>
    </lineage>
</organism>